<dbReference type="EC" id="2.7.7.87" evidence="3"/>
<evidence type="ECO:0000259" key="14">
    <source>
        <dbReference type="PROSITE" id="PS51163"/>
    </source>
</evidence>
<evidence type="ECO:0000256" key="5">
    <source>
        <dbReference type="ARBA" id="ARBA00022490"/>
    </source>
</evidence>
<keyword evidence="8" id="KW-0548">Nucleotidyltransferase</keyword>
<evidence type="ECO:0000256" key="6">
    <source>
        <dbReference type="ARBA" id="ARBA00022679"/>
    </source>
</evidence>
<dbReference type="PROSITE" id="PS51163">
    <property type="entry name" value="YRDC"/>
    <property type="match status" value="1"/>
</dbReference>
<evidence type="ECO:0000313" key="15">
    <source>
        <dbReference type="EMBL" id="CAD8873488.1"/>
    </source>
</evidence>
<organism evidence="15">
    <name type="scientific">Corethron hystrix</name>
    <dbReference type="NCBI Taxonomy" id="216773"/>
    <lineage>
        <taxon>Eukaryota</taxon>
        <taxon>Sar</taxon>
        <taxon>Stramenopiles</taxon>
        <taxon>Ochrophyta</taxon>
        <taxon>Bacillariophyta</taxon>
        <taxon>Coscinodiscophyceae</taxon>
        <taxon>Corethrophycidae</taxon>
        <taxon>Corethrales</taxon>
        <taxon>Corethraceae</taxon>
        <taxon>Corethron</taxon>
    </lineage>
</organism>
<keyword evidence="7" id="KW-0819">tRNA processing</keyword>
<dbReference type="PANTHER" id="PTHR17490:SF16">
    <property type="entry name" value="THREONYLCARBAMOYL-AMP SYNTHASE"/>
    <property type="match status" value="1"/>
</dbReference>
<keyword evidence="6" id="KW-0808">Transferase</keyword>
<accession>A0A7S1B350</accession>
<dbReference type="GO" id="GO:0000049">
    <property type="term" value="F:tRNA binding"/>
    <property type="evidence" value="ECO:0007669"/>
    <property type="project" value="TreeGrafter"/>
</dbReference>
<proteinExistence type="inferred from homology"/>
<comment type="subcellular location">
    <subcellularLocation>
        <location evidence="1">Cytoplasm</location>
    </subcellularLocation>
</comment>
<comment type="catalytic activity">
    <reaction evidence="12">
        <text>L-threonine + hydrogencarbonate + ATP = L-threonylcarbamoyladenylate + diphosphate + H2O</text>
        <dbReference type="Rhea" id="RHEA:36407"/>
        <dbReference type="ChEBI" id="CHEBI:15377"/>
        <dbReference type="ChEBI" id="CHEBI:17544"/>
        <dbReference type="ChEBI" id="CHEBI:30616"/>
        <dbReference type="ChEBI" id="CHEBI:33019"/>
        <dbReference type="ChEBI" id="CHEBI:57926"/>
        <dbReference type="ChEBI" id="CHEBI:73682"/>
        <dbReference type="EC" id="2.7.7.87"/>
    </reaction>
</comment>
<evidence type="ECO:0000256" key="11">
    <source>
        <dbReference type="ARBA" id="ARBA00029774"/>
    </source>
</evidence>
<evidence type="ECO:0000256" key="1">
    <source>
        <dbReference type="ARBA" id="ARBA00004496"/>
    </source>
</evidence>
<evidence type="ECO:0000256" key="7">
    <source>
        <dbReference type="ARBA" id="ARBA00022694"/>
    </source>
</evidence>
<dbReference type="EMBL" id="HBFR01001038">
    <property type="protein sequence ID" value="CAD8873488.1"/>
    <property type="molecule type" value="Transcribed_RNA"/>
</dbReference>
<dbReference type="GO" id="GO:0008033">
    <property type="term" value="P:tRNA processing"/>
    <property type="evidence" value="ECO:0007669"/>
    <property type="project" value="UniProtKB-KW"/>
</dbReference>
<feature type="compositionally biased region" description="Low complexity" evidence="13">
    <location>
        <begin position="40"/>
        <end position="51"/>
    </location>
</feature>
<evidence type="ECO:0000256" key="9">
    <source>
        <dbReference type="ARBA" id="ARBA00022741"/>
    </source>
</evidence>
<name>A0A7S1B350_9STRA</name>
<evidence type="ECO:0000256" key="12">
    <source>
        <dbReference type="ARBA" id="ARBA00048366"/>
    </source>
</evidence>
<protein>
    <recommendedName>
        <fullName evidence="4">Threonylcarbamoyl-AMP synthase</fullName>
        <ecNumber evidence="3">2.7.7.87</ecNumber>
    </recommendedName>
    <alternativeName>
        <fullName evidence="11">L-threonylcarbamoyladenylate synthase</fullName>
    </alternativeName>
</protein>
<gene>
    <name evidence="15" type="ORF">CHYS00102_LOCUS646</name>
</gene>
<evidence type="ECO:0000256" key="8">
    <source>
        <dbReference type="ARBA" id="ARBA00022695"/>
    </source>
</evidence>
<feature type="domain" description="YrdC-like" evidence="14">
    <location>
        <begin position="169"/>
        <end position="429"/>
    </location>
</feature>
<dbReference type="GO" id="GO:0006450">
    <property type="term" value="P:regulation of translational fidelity"/>
    <property type="evidence" value="ECO:0007669"/>
    <property type="project" value="TreeGrafter"/>
</dbReference>
<evidence type="ECO:0000256" key="13">
    <source>
        <dbReference type="SAM" id="MobiDB-lite"/>
    </source>
</evidence>
<evidence type="ECO:0000256" key="3">
    <source>
        <dbReference type="ARBA" id="ARBA00012584"/>
    </source>
</evidence>
<sequence length="659" mass="70934">MQHLLETKKPQGCDSLDTYVSTSCQQRDAKQMLLDPSPPLSLTSKSSGSKRSILDQNGSYSSHCLERKNIDSHNNGGCVVSSDEDSSTITTKRQKNGIYVPSSSPSCSPSIRHLAVELPVPSPKLSSAAVQTLHASVVTPPAIGGLIPPTTTGITYAASIILSHSCRKSTDAKNCLRTNRPAHRLLAFPTETVYKLGTSIYDEEAIAMLYKSTNRPSSIPPTIFVRSHKTALSCIATGRVAKFGLRSSSILSPSSISTSTLPSGNGTCSNISSTIPTATFSEGKAAFARLAEAFWPGALTIIARAATAPISKNKSTNKSVLILPPSVISSDGYVALNCPSHPLSRAILRSIGDDVPLATVSSCQYTEIPATRSCQVMADLKSLDGLSILNGEDKRELFAVAPCDFGIKSTVIRIDECTRTINVLRRGAISQKSIERALFNTLSSKSVHKNKTTNPSSSSIDKLKILTAVLRKWTVDFRGLDGPGRFASVDSSSLVPHENIPINNGVCETPKFGFHEWHSVIPHSIQTNRSSTENQVLTTAATSNDTIYAEMGLSEVLHGGVVVIDFGRTLSNCGINENLDEVLSYKDLSPCGSIREGGRHLFLFLRWLKLNRHKVSKVLLADISTILPDDEHIGGLVDQISLHCRFQGIKRVNTVITGI</sequence>
<evidence type="ECO:0000256" key="2">
    <source>
        <dbReference type="ARBA" id="ARBA00007663"/>
    </source>
</evidence>
<dbReference type="GO" id="GO:0005524">
    <property type="term" value="F:ATP binding"/>
    <property type="evidence" value="ECO:0007669"/>
    <property type="project" value="UniProtKB-KW"/>
</dbReference>
<keyword evidence="5" id="KW-0963">Cytoplasm</keyword>
<dbReference type="GO" id="GO:0005737">
    <property type="term" value="C:cytoplasm"/>
    <property type="evidence" value="ECO:0007669"/>
    <property type="project" value="UniProtKB-SubCell"/>
</dbReference>
<keyword evidence="9" id="KW-0547">Nucleotide-binding</keyword>
<dbReference type="InterPro" id="IPR050156">
    <property type="entry name" value="TC-AMP_synthase_SUA5"/>
</dbReference>
<dbReference type="GO" id="GO:0061710">
    <property type="term" value="F:L-threonylcarbamoyladenylate synthase"/>
    <property type="evidence" value="ECO:0007669"/>
    <property type="project" value="UniProtKB-EC"/>
</dbReference>
<dbReference type="AlphaFoldDB" id="A0A7S1B350"/>
<dbReference type="SUPFAM" id="SSF55821">
    <property type="entry name" value="YrdC/RibB"/>
    <property type="match status" value="2"/>
</dbReference>
<dbReference type="Pfam" id="PF01300">
    <property type="entry name" value="Sua5_yciO_yrdC"/>
    <property type="match status" value="2"/>
</dbReference>
<evidence type="ECO:0000256" key="4">
    <source>
        <dbReference type="ARBA" id="ARBA00015492"/>
    </source>
</evidence>
<dbReference type="InterPro" id="IPR006070">
    <property type="entry name" value="Sua5-like_dom"/>
</dbReference>
<reference evidence="15" key="1">
    <citation type="submission" date="2021-01" db="EMBL/GenBank/DDBJ databases">
        <authorList>
            <person name="Corre E."/>
            <person name="Pelletier E."/>
            <person name="Niang G."/>
            <person name="Scheremetjew M."/>
            <person name="Finn R."/>
            <person name="Kale V."/>
            <person name="Holt S."/>
            <person name="Cochrane G."/>
            <person name="Meng A."/>
            <person name="Brown T."/>
            <person name="Cohen L."/>
        </authorList>
    </citation>
    <scope>NUCLEOTIDE SEQUENCE</scope>
    <source>
        <strain evidence="15">308</strain>
    </source>
</reference>
<evidence type="ECO:0000256" key="10">
    <source>
        <dbReference type="ARBA" id="ARBA00022840"/>
    </source>
</evidence>
<dbReference type="GO" id="GO:0003725">
    <property type="term" value="F:double-stranded RNA binding"/>
    <property type="evidence" value="ECO:0007669"/>
    <property type="project" value="InterPro"/>
</dbReference>
<keyword evidence="10" id="KW-0067">ATP-binding</keyword>
<dbReference type="InterPro" id="IPR017945">
    <property type="entry name" value="DHBP_synth_RibB-like_a/b_dom"/>
</dbReference>
<comment type="similarity">
    <text evidence="2">Belongs to the SUA5 family.</text>
</comment>
<dbReference type="Gene3D" id="3.90.870.10">
    <property type="entry name" value="DHBP synthase"/>
    <property type="match status" value="2"/>
</dbReference>
<dbReference type="PANTHER" id="PTHR17490">
    <property type="entry name" value="SUA5"/>
    <property type="match status" value="1"/>
</dbReference>
<feature type="region of interest" description="Disordered" evidence="13">
    <location>
        <begin position="30"/>
        <end position="53"/>
    </location>
</feature>